<dbReference type="Proteomes" id="UP000002488">
    <property type="component" value="Unassembled WGS sequence"/>
</dbReference>
<evidence type="ECO:0000313" key="2">
    <source>
        <dbReference type="Proteomes" id="UP000002488"/>
    </source>
</evidence>
<name>C6LPD9_GIAIB</name>
<gene>
    <name evidence="1" type="ORF">GL50581_604</name>
</gene>
<dbReference type="OMA" id="CNELAIY"/>
<dbReference type="OrthoDB" id="10344813at2759"/>
<proteinExistence type="predicted"/>
<dbReference type="VEuPathDB" id="GiardiaDB:GL50581_604"/>
<protein>
    <submittedName>
        <fullName evidence="1">Gmyb11</fullName>
    </submittedName>
</protein>
<comment type="caution">
    <text evidence="1">The sequence shown here is derived from an EMBL/GenBank/DDBJ whole genome shotgun (WGS) entry which is preliminary data.</text>
</comment>
<sequence>MFWHRVAQYTKFFMAIQGPNGASLDEIDSFLRREQPHFSSCNDATKASRHLFEFFRKYPGFTDLGERIYAPPDWSADVLGVKNTRLSEEGAPVFRAVAASFSHGILSTEICSKTKLDSRQVSRFIKILSGNKLVYSLPVTLTGAVKDYWGTNTSNIVWATIFLNGRTDEELREDFIEYTRSLSSFEAHAKGPESQRTPTATAVCKYLASTGKEQAYEDILNHFANELDVRSAKARKTLNVQLDTLTTALDKAGVVGSYIKLKDAVVYSRFLAQQSLEFKPLSVVRRENKGSQNVFHMGPISPLKYTPNFLFLTAAQTLMSAHQMLPSVTLRPVDGVASLEANLLLPIVCGDKVSTVTEFLLLKIFQSGEDGIQLSSLRDQCCLARKVMEWISDTLISSFPIVKSEESGTFKYWHFPYGPKALYTPLLESSTKITSESENKRLYEQRIRYGYARIANMLPLDHNSNASLNSNRTLSTNDLTVCEPSHEETPMSTQMTQCASPVLNIYTKPATPVLSPLGGFFSDALECALIQHDAQNNIAMSAKAQLILSFFRFTPLYIQQDLIQLASLFPAEVYASFPLAYGFKDLTKKRTDRKVIQRSIDYLLEIGYILESSVSMGTKTYTVYYRSDIFILDFCNPIESPAAGFLQNTPNLNDRLTTYLSNLPTLLARDEAEGYADFEQDCFTDTVLNSSADFSSGFELSTLSWTTSSLPELANHECTDMSLHVLNTKAKHSDIKISVLAESTRTEQSVAQFSTYTSSCSETIAAIRIDIAQSRRKNNLRRLMILHVVLFQAAKDEPQLAVSDLSLCEALTFSEYAYLFPLPESSPLYHLFLPYLLSFPNVPISEMSNPALYLLVLNNFFIIRMAKYREWLQYMDILHWRIEKPDAKIKNYFHRNISYLPSLQLGDLKKHQTTLSNVLSTLYSSLYISGIGATIRTIHETDIISIELLNPISVSTEQEMILFWSLLEDFSLRMYTALRLITDRGPINLSCLCNELAIYTLMRSWIFNSEAKIFLKERLGDLTFIPTLHSSVSKAQEAAMSLCDSLGQQGVVVHINAFMGAVQKEMQRLFEAESCNYVKNGLQHPITNLLIMDYHKLATIAVNDLPPKYLSLHFDDSPDKALEYYRSSRQSTLNFIMYSMRISTLAFYDAVDESGSSDAFQYGVYIPSFSITSKELDQSILIQCRPDTKHKIHKVQLHQAFMSRASISITYWVDKVLSATRPRGGKSSSLSVNMHPTNGRGIEYCSISLFTNSPWLLKLNTESITAAQIAEVPIFQKYSRDIQQMRAARSSRLTSALQKQRRKQKQEMHLREELALLLSEEAESEGRSTERAHALTVDDLNKMVAQYKASRRYISLDDNDIRYLEYCMMHYMSLFRIVLPWMQGCASGTQANGKEDSVAVLVQEHSNCGLEALIEKYVQTNATRKDFITYGRIHSMVALSLLSPEIDVLIDLPSAKDRRLLLRSFSNTITSIVRNTYREKKLFNPSETVRVANLIYLLKNRIKQSQSQKLQSKLLVEKEILISSMNMSSLKLEFDYQGAADPDCITYVYENSLPDFWPPDLLSICNEIARCSSAYPAVRYDCSYLLSTDQHISLLLQHILSCHIFHHTNPVVKCSTDQGVLRTSYSTHRLLLRRTDHLEKRMLARIGDSIQSLINFLCLPYLYNAIIHSTNVFYRDGSTQVVQYQGLWDMICSLRNKAIHQQHSWASEIRLYMACNLWPLSPTIIVPNESIRQPNELIASNNISNFSLQYLLASGYTRSQMYGYSEDSSSKTLQKHSLVSADSRNQYLNNIDVGTMTVHSAFLLLPSILFGLHRERYHISGNSMEEIRLVDPRTIVDFEFGEEDTSFNPVEDVLDTYVGLSDIVSAMMGDAIQNLRDARSELTCPLVNLTENCNSTLKRDIDVLLQKYNDASLSLTLFNCPEHKDTLLRSGLFVPKRLVTETVFVPLETFLDNTNYRQFATEFSVGVFTDCSIDYTFRNKQEAEISFRQLISLIGLSPGITLERLCTACVPLIPTTVCYLVNILIWDGAIEARRLISLADGYSVQQLVPDILAVDSTEFSRVFLSTNVEHLADGPYNSMMQI</sequence>
<accession>C6LPD9</accession>
<dbReference type="EMBL" id="ACGJ01000782">
    <property type="protein sequence ID" value="EET02114.1"/>
    <property type="molecule type" value="Genomic_DNA"/>
</dbReference>
<evidence type="ECO:0000313" key="1">
    <source>
        <dbReference type="EMBL" id="EET02114.1"/>
    </source>
</evidence>
<reference evidence="1 2" key="1">
    <citation type="journal article" date="2009" name="PLoS Pathog.">
        <title>Draft genome sequencing of giardia intestinalis assemblage B isolate GS: is human giardiasis caused by two different species?</title>
        <authorList>
            <person name="Franzen O."/>
            <person name="Jerlstrom-Hultqvist J."/>
            <person name="Castro E."/>
            <person name="Sherwood E."/>
            <person name="Ankarklev J."/>
            <person name="Reiner D.S."/>
            <person name="Palm D."/>
            <person name="Andersson J.O."/>
            <person name="Andersson B."/>
            <person name="Svard S.G."/>
        </authorList>
    </citation>
    <scope>NUCLEOTIDE SEQUENCE [LARGE SCALE GENOMIC DNA]</scope>
    <source>
        <strain evidence="2">ATCC 50581 / GS clone H7</strain>
    </source>
</reference>
<organism evidence="1 2">
    <name type="scientific">Giardia intestinalis (strain ATCC 50581 / GS clone H7)</name>
    <name type="common">Giardia lamblia</name>
    <dbReference type="NCBI Taxonomy" id="598745"/>
    <lineage>
        <taxon>Eukaryota</taxon>
        <taxon>Metamonada</taxon>
        <taxon>Diplomonadida</taxon>
        <taxon>Hexamitidae</taxon>
        <taxon>Giardiinae</taxon>
        <taxon>Giardia</taxon>
    </lineage>
</organism>